<dbReference type="InterPro" id="IPR000960">
    <property type="entry name" value="Flavin_mOase"/>
</dbReference>
<dbReference type="PRINTS" id="PR00370">
    <property type="entry name" value="FMOXYGENASE"/>
</dbReference>
<protein>
    <submittedName>
        <fullName evidence="7">Flavin-binding monooxygenase</fullName>
    </submittedName>
</protein>
<evidence type="ECO:0000313" key="8">
    <source>
        <dbReference type="Proteomes" id="UP000656042"/>
    </source>
</evidence>
<comment type="similarity">
    <text evidence="1">Belongs to the FMO family.</text>
</comment>
<evidence type="ECO:0000256" key="6">
    <source>
        <dbReference type="ARBA" id="ARBA00023002"/>
    </source>
</evidence>
<keyword evidence="8" id="KW-1185">Reference proteome</keyword>
<dbReference type="Gene3D" id="3.50.50.60">
    <property type="entry name" value="FAD/NAD(P)-binding domain"/>
    <property type="match status" value="1"/>
</dbReference>
<evidence type="ECO:0000256" key="3">
    <source>
        <dbReference type="ARBA" id="ARBA00022630"/>
    </source>
</evidence>
<dbReference type="InterPro" id="IPR050346">
    <property type="entry name" value="FMO-like"/>
</dbReference>
<dbReference type="Proteomes" id="UP000656042">
    <property type="component" value="Unassembled WGS sequence"/>
</dbReference>
<evidence type="ECO:0000256" key="5">
    <source>
        <dbReference type="ARBA" id="ARBA00022857"/>
    </source>
</evidence>
<dbReference type="GO" id="GO:0050660">
    <property type="term" value="F:flavin adenine dinucleotide binding"/>
    <property type="evidence" value="ECO:0007669"/>
    <property type="project" value="InterPro"/>
</dbReference>
<keyword evidence="6" id="KW-0560">Oxidoreductase</keyword>
<evidence type="ECO:0000256" key="1">
    <source>
        <dbReference type="ARBA" id="ARBA00009183"/>
    </source>
</evidence>
<comment type="similarity">
    <text evidence="2">Belongs to the FAD-binding monooxygenase family.</text>
</comment>
<dbReference type="SUPFAM" id="SSF51905">
    <property type="entry name" value="FAD/NAD(P)-binding domain"/>
    <property type="match status" value="2"/>
</dbReference>
<comment type="caution">
    <text evidence="7">The sequence shown here is derived from an EMBL/GenBank/DDBJ whole genome shotgun (WGS) entry which is preliminary data.</text>
</comment>
<dbReference type="Pfam" id="PF00743">
    <property type="entry name" value="FMO-like"/>
    <property type="match status" value="1"/>
</dbReference>
<accession>A0A8J3BXZ5</accession>
<dbReference type="InterPro" id="IPR020946">
    <property type="entry name" value="Flavin_mOase-like"/>
</dbReference>
<reference evidence="7" key="1">
    <citation type="journal article" date="2014" name="Int. J. Syst. Evol. Microbiol.">
        <title>Complete genome sequence of Corynebacterium casei LMG S-19264T (=DSM 44701T), isolated from a smear-ripened cheese.</title>
        <authorList>
            <consortium name="US DOE Joint Genome Institute (JGI-PGF)"/>
            <person name="Walter F."/>
            <person name="Albersmeier A."/>
            <person name="Kalinowski J."/>
            <person name="Ruckert C."/>
        </authorList>
    </citation>
    <scope>NUCLEOTIDE SEQUENCE</scope>
    <source>
        <strain evidence="7">CGMCC 4.7299</strain>
    </source>
</reference>
<dbReference type="InterPro" id="IPR036188">
    <property type="entry name" value="FAD/NAD-bd_sf"/>
</dbReference>
<evidence type="ECO:0000256" key="4">
    <source>
        <dbReference type="ARBA" id="ARBA00022827"/>
    </source>
</evidence>
<evidence type="ECO:0000313" key="7">
    <source>
        <dbReference type="EMBL" id="GGK86609.1"/>
    </source>
</evidence>
<dbReference type="GO" id="GO:0050661">
    <property type="term" value="F:NADP binding"/>
    <property type="evidence" value="ECO:0007669"/>
    <property type="project" value="InterPro"/>
</dbReference>
<organism evidence="7 8">
    <name type="scientific">Mangrovihabitans endophyticus</name>
    <dbReference type="NCBI Taxonomy" id="1751298"/>
    <lineage>
        <taxon>Bacteria</taxon>
        <taxon>Bacillati</taxon>
        <taxon>Actinomycetota</taxon>
        <taxon>Actinomycetes</taxon>
        <taxon>Micromonosporales</taxon>
        <taxon>Micromonosporaceae</taxon>
        <taxon>Mangrovihabitans</taxon>
    </lineage>
</organism>
<dbReference type="GO" id="GO:0004499">
    <property type="term" value="F:N,N-dimethylaniline monooxygenase activity"/>
    <property type="evidence" value="ECO:0007669"/>
    <property type="project" value="InterPro"/>
</dbReference>
<proteinExistence type="inferred from homology"/>
<evidence type="ECO:0000256" key="2">
    <source>
        <dbReference type="ARBA" id="ARBA00010139"/>
    </source>
</evidence>
<sequence length="407" mass="43158">MIGSGVSGIAAVREIGAEVPGAHVTWLSADTEAGGLWNASSTCARVYDSLFLNTSRRQSTFHGTRIPVDPWIEFVHHSIYATYLAEVAADCRGVDRRWGHRVTSVSRHADGGWRVAWRDADGHADAACFAAVIDATGRNAEPRWPGVAVDPEPSYEYRHSAAYRNAAPYRGRNVLVVGNGASAVDIACELVGVASGVTVSVRTPKWHLPKMMFGRPVDRSAEGLLGRFPGARRLTAAVAEFVVRKVLGPYPTYGLGVPPSPLAASTPVLNDHFLGDLSHGRIAVRGPVVELGRTAVRFADGEAAFDAVIAATGFRERAVHLPGDVQELLGTGGLGLALEAPGRPALFLMNRFRCGDAAVRCAEVQAAAIGRALRRGQALRPGPLPRPVAPGARITAGVLRGAYAAYQ</sequence>
<reference evidence="7" key="2">
    <citation type="submission" date="2020-09" db="EMBL/GenBank/DDBJ databases">
        <authorList>
            <person name="Sun Q."/>
            <person name="Zhou Y."/>
        </authorList>
    </citation>
    <scope>NUCLEOTIDE SEQUENCE</scope>
    <source>
        <strain evidence="7">CGMCC 4.7299</strain>
    </source>
</reference>
<dbReference type="AlphaFoldDB" id="A0A8J3BXZ5"/>
<dbReference type="PANTHER" id="PTHR23023">
    <property type="entry name" value="DIMETHYLANILINE MONOOXYGENASE"/>
    <property type="match status" value="1"/>
</dbReference>
<dbReference type="EMBL" id="BMMX01000006">
    <property type="protein sequence ID" value="GGK86609.1"/>
    <property type="molecule type" value="Genomic_DNA"/>
</dbReference>
<keyword evidence="3" id="KW-0285">Flavoprotein</keyword>
<gene>
    <name evidence="7" type="ORF">GCM10012284_20970</name>
</gene>
<keyword evidence="7" id="KW-0503">Monooxygenase</keyword>
<name>A0A8J3BXZ5_9ACTN</name>
<keyword evidence="5" id="KW-0521">NADP</keyword>
<keyword evidence="4" id="KW-0274">FAD</keyword>